<organism evidence="1 2">
    <name type="scientific">Zarea fungicola</name>
    <dbReference type="NCBI Taxonomy" id="93591"/>
    <lineage>
        <taxon>Eukaryota</taxon>
        <taxon>Fungi</taxon>
        <taxon>Dikarya</taxon>
        <taxon>Ascomycota</taxon>
        <taxon>Pezizomycotina</taxon>
        <taxon>Sordariomycetes</taxon>
        <taxon>Hypocreomycetidae</taxon>
        <taxon>Hypocreales</taxon>
        <taxon>Cordycipitaceae</taxon>
        <taxon>Zarea</taxon>
    </lineage>
</organism>
<protein>
    <submittedName>
        <fullName evidence="1">Uncharacterized protein</fullName>
    </submittedName>
</protein>
<gene>
    <name evidence="1" type="ORF">NQ176_g7029</name>
</gene>
<reference evidence="1" key="1">
    <citation type="submission" date="2022-08" db="EMBL/GenBank/DDBJ databases">
        <title>Genome Sequence of Lecanicillium fungicola.</title>
        <authorList>
            <person name="Buettner E."/>
        </authorList>
    </citation>
    <scope>NUCLEOTIDE SEQUENCE</scope>
    <source>
        <strain evidence="1">Babe33</strain>
    </source>
</reference>
<keyword evidence="2" id="KW-1185">Reference proteome</keyword>
<dbReference type="Proteomes" id="UP001143910">
    <property type="component" value="Unassembled WGS sequence"/>
</dbReference>
<accession>A0ACC1N2J8</accession>
<dbReference type="EMBL" id="JANJQO010001106">
    <property type="protein sequence ID" value="KAJ2972663.1"/>
    <property type="molecule type" value="Genomic_DNA"/>
</dbReference>
<comment type="caution">
    <text evidence="1">The sequence shown here is derived from an EMBL/GenBank/DDBJ whole genome shotgun (WGS) entry which is preliminary data.</text>
</comment>
<sequence length="633" mass="64710">MVLPEKLFGVGLTLRSLLSPDGLGPPNHGLQSRGVDNHGFSTTELARFSNTLKVARDIVEEQKRSDVVEVPITGLVSILDRIKALEDEVEALINGKNINTDSKMIESSPVDESESTAAALTSDADAASTALPSNPTSSPSDESPGYSSAKGSPEKDSPTSQTGAASPDGSGDGKDDCGPEHLIYRLGGGSLQRRSMTVSEHPLFRRSTNCNLASVAGGKKAKELPSGAAVFKEGDASAAGSADKSGSTAAAPSTDSDATEEPSTKKPAGDTAVYISTSMSGSASPEAAVAKLDGLAPTVTMPSAATDLGSKASANPSEIETDDQTTTTTLTSTIYKTRTIHLRPATTKASANAKFVNSTQAMNSTGPAVKNGTAATPVTLPEQSLLPLRNVTASDPKAVAMDPLAGKPLFQKMPSRLELESLTASASDTETNVAAVQPLSKNETTTEVSTPILTVEIGAASTADTVTTGLSQASLVKNMTTSSLETDTTAVTISVVHLAENGTSAMPTDDLGTPMQSFSTFISPHSTAAARERLSDPGSSATTVHGSSIAGLTPTFTDSPASTASGSSTSAASAPELPSDMTSSPLSSAKEPQTEATTSNMSRVGFQNRTSDRPSGFKTVTIPRSMSAIAGLH</sequence>
<evidence type="ECO:0000313" key="1">
    <source>
        <dbReference type="EMBL" id="KAJ2972663.1"/>
    </source>
</evidence>
<evidence type="ECO:0000313" key="2">
    <source>
        <dbReference type="Proteomes" id="UP001143910"/>
    </source>
</evidence>
<name>A0ACC1N2J8_9HYPO</name>
<proteinExistence type="predicted"/>